<dbReference type="Pfam" id="PF01149">
    <property type="entry name" value="Fapy_DNA_glyco"/>
    <property type="match status" value="1"/>
</dbReference>
<dbReference type="GO" id="GO:0016829">
    <property type="term" value="F:lyase activity"/>
    <property type="evidence" value="ECO:0007669"/>
    <property type="project" value="UniProtKB-KW"/>
</dbReference>
<evidence type="ECO:0000256" key="3">
    <source>
        <dbReference type="ARBA" id="ARBA00022763"/>
    </source>
</evidence>
<dbReference type="PANTHER" id="PTHR22993">
    <property type="entry name" value="FORMAMIDOPYRIMIDINE-DNA GLYCOSYLASE"/>
    <property type="match status" value="1"/>
</dbReference>
<comment type="catalytic activity">
    <reaction evidence="1">
        <text>Hydrolysis of DNA containing ring-opened 7-methylguanine residues, releasing 2,6-diamino-4-hydroxy-5-(N-methyl)formamidopyrimidine.</text>
        <dbReference type="EC" id="3.2.2.23"/>
    </reaction>
</comment>
<dbReference type="GO" id="GO:0006284">
    <property type="term" value="P:base-excision repair"/>
    <property type="evidence" value="ECO:0007669"/>
    <property type="project" value="InterPro"/>
</dbReference>
<keyword evidence="8" id="KW-0511">Multifunctional enzyme</keyword>
<dbReference type="Pfam" id="PF06831">
    <property type="entry name" value="H2TH"/>
    <property type="match status" value="1"/>
</dbReference>
<reference evidence="11 12" key="1">
    <citation type="submission" date="2019-11" db="EMBL/GenBank/DDBJ databases">
        <title>Pedobacter sp. HMF7647 Genome sequencing and assembly.</title>
        <authorList>
            <person name="Kang H."/>
            <person name="Kim H."/>
            <person name="Joh K."/>
        </authorList>
    </citation>
    <scope>NUCLEOTIDE SEQUENCE [LARGE SCALE GENOMIC DNA]</scope>
    <source>
        <strain evidence="11 12">HMF7647</strain>
    </source>
</reference>
<keyword evidence="3" id="KW-0227">DNA damage</keyword>
<dbReference type="Proteomes" id="UP000466586">
    <property type="component" value="Unassembled WGS sequence"/>
</dbReference>
<dbReference type="GO" id="GO:0008534">
    <property type="term" value="F:oxidized purine nucleobase lesion DNA N-glycosylase activity"/>
    <property type="evidence" value="ECO:0007669"/>
    <property type="project" value="UniProtKB-EC"/>
</dbReference>
<dbReference type="GO" id="GO:0008270">
    <property type="term" value="F:zinc ion binding"/>
    <property type="evidence" value="ECO:0007669"/>
    <property type="project" value="InterPro"/>
</dbReference>
<evidence type="ECO:0000313" key="12">
    <source>
        <dbReference type="Proteomes" id="UP000466586"/>
    </source>
</evidence>
<dbReference type="GO" id="GO:0003684">
    <property type="term" value="F:damaged DNA binding"/>
    <property type="evidence" value="ECO:0007669"/>
    <property type="project" value="InterPro"/>
</dbReference>
<proteinExistence type="inferred from homology"/>
<dbReference type="EMBL" id="WVHT01000004">
    <property type="protein sequence ID" value="MXV51447.1"/>
    <property type="molecule type" value="Genomic_DNA"/>
</dbReference>
<keyword evidence="9" id="KW-0326">Glycosidase</keyword>
<organism evidence="11 12">
    <name type="scientific">Hufsiella arboris</name>
    <dbReference type="NCBI Taxonomy" id="2695275"/>
    <lineage>
        <taxon>Bacteria</taxon>
        <taxon>Pseudomonadati</taxon>
        <taxon>Bacteroidota</taxon>
        <taxon>Sphingobacteriia</taxon>
        <taxon>Sphingobacteriales</taxon>
        <taxon>Sphingobacteriaceae</taxon>
        <taxon>Hufsiella</taxon>
    </lineage>
</organism>
<dbReference type="CDD" id="cd08974">
    <property type="entry name" value="BaFpgNei_N_2"/>
    <property type="match status" value="1"/>
</dbReference>
<keyword evidence="11" id="KW-0255">Endonuclease</keyword>
<keyword evidence="6" id="KW-0234">DNA repair</keyword>
<evidence type="ECO:0000313" key="11">
    <source>
        <dbReference type="EMBL" id="MXV51447.1"/>
    </source>
</evidence>
<dbReference type="InterPro" id="IPR035937">
    <property type="entry name" value="FPG_N"/>
</dbReference>
<keyword evidence="12" id="KW-1185">Reference proteome</keyword>
<comment type="caution">
    <text evidence="11">The sequence shown here is derived from an EMBL/GenBank/DDBJ whole genome shotgun (WGS) entry which is preliminary data.</text>
</comment>
<evidence type="ECO:0000256" key="8">
    <source>
        <dbReference type="ARBA" id="ARBA00023268"/>
    </source>
</evidence>
<dbReference type="Gene3D" id="3.20.190.10">
    <property type="entry name" value="MutM-like, N-terminal"/>
    <property type="match status" value="1"/>
</dbReference>
<evidence type="ECO:0000256" key="9">
    <source>
        <dbReference type="ARBA" id="ARBA00023295"/>
    </source>
</evidence>
<gene>
    <name evidence="11" type="ORF">GS399_10740</name>
</gene>
<dbReference type="InterPro" id="IPR012319">
    <property type="entry name" value="FPG_cat"/>
</dbReference>
<evidence type="ECO:0000259" key="10">
    <source>
        <dbReference type="PROSITE" id="PS51068"/>
    </source>
</evidence>
<evidence type="ECO:0000256" key="6">
    <source>
        <dbReference type="ARBA" id="ARBA00023204"/>
    </source>
</evidence>
<keyword evidence="11" id="KW-0540">Nuclease</keyword>
<evidence type="ECO:0000256" key="2">
    <source>
        <dbReference type="ARBA" id="ARBA00009409"/>
    </source>
</evidence>
<evidence type="ECO:0000256" key="1">
    <source>
        <dbReference type="ARBA" id="ARBA00001668"/>
    </source>
</evidence>
<dbReference type="SMART" id="SM00898">
    <property type="entry name" value="Fapy_DNA_glyco"/>
    <property type="match status" value="1"/>
</dbReference>
<keyword evidence="4" id="KW-0378">Hydrolase</keyword>
<dbReference type="InterPro" id="IPR015886">
    <property type="entry name" value="H2TH_FPG"/>
</dbReference>
<protein>
    <submittedName>
        <fullName evidence="11">Endonuclease</fullName>
    </submittedName>
</protein>
<evidence type="ECO:0000256" key="4">
    <source>
        <dbReference type="ARBA" id="ARBA00022801"/>
    </source>
</evidence>
<dbReference type="Gene3D" id="1.10.8.50">
    <property type="match status" value="1"/>
</dbReference>
<name>A0A7K1YA31_9SPHI</name>
<dbReference type="RefSeq" id="WP_160844615.1">
    <property type="nucleotide sequence ID" value="NZ_WVHT01000004.1"/>
</dbReference>
<evidence type="ECO:0000256" key="5">
    <source>
        <dbReference type="ARBA" id="ARBA00023125"/>
    </source>
</evidence>
<dbReference type="GO" id="GO:0003906">
    <property type="term" value="F:DNA-(apurinic or apyrimidinic site) endonuclease activity"/>
    <property type="evidence" value="ECO:0007669"/>
    <property type="project" value="InterPro"/>
</dbReference>
<accession>A0A7K1YA31</accession>
<feature type="domain" description="Formamidopyrimidine-DNA glycosylase catalytic" evidence="10">
    <location>
        <begin position="2"/>
        <end position="90"/>
    </location>
</feature>
<keyword evidence="7" id="KW-0456">Lyase</keyword>
<comment type="similarity">
    <text evidence="2">Belongs to the FPG family.</text>
</comment>
<dbReference type="SUPFAM" id="SSF46946">
    <property type="entry name" value="S13-like H2TH domain"/>
    <property type="match status" value="1"/>
</dbReference>
<dbReference type="InterPro" id="IPR010979">
    <property type="entry name" value="Ribosomal_uS13-like_H2TH"/>
</dbReference>
<dbReference type="PROSITE" id="PS51068">
    <property type="entry name" value="FPG_CAT"/>
    <property type="match status" value="1"/>
</dbReference>
<dbReference type="SUPFAM" id="SSF81624">
    <property type="entry name" value="N-terminal domain of MutM-like DNA repair proteins"/>
    <property type="match status" value="1"/>
</dbReference>
<dbReference type="SMART" id="SM01232">
    <property type="entry name" value="H2TH"/>
    <property type="match status" value="1"/>
</dbReference>
<evidence type="ECO:0000256" key="7">
    <source>
        <dbReference type="ARBA" id="ARBA00023239"/>
    </source>
</evidence>
<dbReference type="PANTHER" id="PTHR22993:SF9">
    <property type="entry name" value="FORMAMIDOPYRIMIDINE-DNA GLYCOSYLASE"/>
    <property type="match status" value="1"/>
</dbReference>
<sequence>MPEGPSIVILKEAVQSFKNKKIISVSGNTQKINIDLLNGKKVTDFKSWGKHFLICFDEFTVRIHFMLFGSYRINEQSKNPPRLHLEFENGELNFYACSIQLIEGPLDNIYDWSADIMSDTWNEEKAFQKLKKIPKALACDVLLDQNIFAGSGNIIKNEVLFLTRIHPLSTIENIPDAKLWELIRETAKYSFDFLRWKKEFTLKKHWLAHTKKICPRDHVDYVKAYTGKTKRRSFYCEICQKLYR</sequence>
<keyword evidence="5" id="KW-0238">DNA-binding</keyword>
<dbReference type="AlphaFoldDB" id="A0A7K1YA31"/>